<reference evidence="1 2" key="1">
    <citation type="submission" date="2019-02" db="EMBL/GenBank/DDBJ databases">
        <title>Sequencing the genomes of 1000 actinobacteria strains.</title>
        <authorList>
            <person name="Klenk H.-P."/>
        </authorList>
    </citation>
    <scope>NUCLEOTIDE SEQUENCE [LARGE SCALE GENOMIC DNA]</scope>
    <source>
        <strain evidence="1 2">DSM 18319</strain>
    </source>
</reference>
<protein>
    <recommendedName>
        <fullName evidence="3">DUF559 domain-containing protein</fullName>
    </recommendedName>
</protein>
<sequence>MVSMPEQRPFQSYLRGAAFRTAATGHHGLTPGRLRSRELDAPFHGVRTLGIRADNVFDRCLSYEPLLARNHVFCAQTAAALLGLPLPRSLRADTRLHVGALGGQGPRRAGVIGHRLPIDTPCADSVGGFTVTDAASTWCQLAAALSREELTAAGDFILSGIRRPGGGRSDALAQLEELRAAVSRHGAGRGATALRWALEHVRVGVDSPQETRLRLALVAHGFAEPVIGFPVAVDHGTLTLHPDLAWPDLRLAIEYEGDEHRESKRRFRADIRRREKFEAAGWRVIRVTADDLGEELRAFITRVRAIVAGRRAELAR</sequence>
<organism evidence="1 2">
    <name type="scientific">Microterricola gilva</name>
    <dbReference type="NCBI Taxonomy" id="393267"/>
    <lineage>
        <taxon>Bacteria</taxon>
        <taxon>Bacillati</taxon>
        <taxon>Actinomycetota</taxon>
        <taxon>Actinomycetes</taxon>
        <taxon>Micrococcales</taxon>
        <taxon>Microbacteriaceae</taxon>
        <taxon>Microterricola</taxon>
    </lineage>
</organism>
<evidence type="ECO:0000313" key="2">
    <source>
        <dbReference type="Proteomes" id="UP000291483"/>
    </source>
</evidence>
<comment type="caution">
    <text evidence="1">The sequence shown here is derived from an EMBL/GenBank/DDBJ whole genome shotgun (WGS) entry which is preliminary data.</text>
</comment>
<dbReference type="SUPFAM" id="SSF52980">
    <property type="entry name" value="Restriction endonuclease-like"/>
    <property type="match status" value="1"/>
</dbReference>
<dbReference type="InterPro" id="IPR011335">
    <property type="entry name" value="Restrct_endonuc-II-like"/>
</dbReference>
<evidence type="ECO:0000313" key="1">
    <source>
        <dbReference type="EMBL" id="RZU66176.1"/>
    </source>
</evidence>
<evidence type="ECO:0008006" key="3">
    <source>
        <dbReference type="Google" id="ProtNLM"/>
    </source>
</evidence>
<gene>
    <name evidence="1" type="ORF">EV379_2527</name>
</gene>
<proteinExistence type="predicted"/>
<dbReference type="AlphaFoldDB" id="A0A4V2GB20"/>
<accession>A0A4V2GB20</accession>
<keyword evidence="2" id="KW-1185">Reference proteome</keyword>
<dbReference type="Gene3D" id="3.40.960.10">
    <property type="entry name" value="VSR Endonuclease"/>
    <property type="match status" value="1"/>
</dbReference>
<dbReference type="Proteomes" id="UP000291483">
    <property type="component" value="Unassembled WGS sequence"/>
</dbReference>
<dbReference type="EMBL" id="SHLC01000001">
    <property type="protein sequence ID" value="RZU66176.1"/>
    <property type="molecule type" value="Genomic_DNA"/>
</dbReference>
<name>A0A4V2GB20_9MICO</name>